<gene>
    <name evidence="2" type="ORF">AAFF_G00031720</name>
</gene>
<name>A0AAD7S3W6_9TELE</name>
<evidence type="ECO:0000313" key="3">
    <source>
        <dbReference type="Proteomes" id="UP001221898"/>
    </source>
</evidence>
<organism evidence="2 3">
    <name type="scientific">Aldrovandia affinis</name>
    <dbReference type="NCBI Taxonomy" id="143900"/>
    <lineage>
        <taxon>Eukaryota</taxon>
        <taxon>Metazoa</taxon>
        <taxon>Chordata</taxon>
        <taxon>Craniata</taxon>
        <taxon>Vertebrata</taxon>
        <taxon>Euteleostomi</taxon>
        <taxon>Actinopterygii</taxon>
        <taxon>Neopterygii</taxon>
        <taxon>Teleostei</taxon>
        <taxon>Notacanthiformes</taxon>
        <taxon>Halosauridae</taxon>
        <taxon>Aldrovandia</taxon>
    </lineage>
</organism>
<comment type="caution">
    <text evidence="2">The sequence shown here is derived from an EMBL/GenBank/DDBJ whole genome shotgun (WGS) entry which is preliminary data.</text>
</comment>
<reference evidence="2" key="1">
    <citation type="journal article" date="2023" name="Science">
        <title>Genome structures resolve the early diversification of teleost fishes.</title>
        <authorList>
            <person name="Parey E."/>
            <person name="Louis A."/>
            <person name="Montfort J."/>
            <person name="Bouchez O."/>
            <person name="Roques C."/>
            <person name="Iampietro C."/>
            <person name="Lluch J."/>
            <person name="Castinel A."/>
            <person name="Donnadieu C."/>
            <person name="Desvignes T."/>
            <person name="Floi Bucao C."/>
            <person name="Jouanno E."/>
            <person name="Wen M."/>
            <person name="Mejri S."/>
            <person name="Dirks R."/>
            <person name="Jansen H."/>
            <person name="Henkel C."/>
            <person name="Chen W.J."/>
            <person name="Zahm M."/>
            <person name="Cabau C."/>
            <person name="Klopp C."/>
            <person name="Thompson A.W."/>
            <person name="Robinson-Rechavi M."/>
            <person name="Braasch I."/>
            <person name="Lecointre G."/>
            <person name="Bobe J."/>
            <person name="Postlethwait J.H."/>
            <person name="Berthelot C."/>
            <person name="Roest Crollius H."/>
            <person name="Guiguen Y."/>
        </authorList>
    </citation>
    <scope>NUCLEOTIDE SEQUENCE</scope>
    <source>
        <strain evidence="2">NC1722</strain>
    </source>
</reference>
<dbReference type="AlphaFoldDB" id="A0AAD7S3W6"/>
<feature type="compositionally biased region" description="Low complexity" evidence="1">
    <location>
        <begin position="40"/>
        <end position="51"/>
    </location>
</feature>
<dbReference type="Proteomes" id="UP001221898">
    <property type="component" value="Unassembled WGS sequence"/>
</dbReference>
<accession>A0AAD7S3W6</accession>
<sequence length="102" mass="10673">MGQQVGRVGEGASAGLPPPQPQPQGRTNRGSSAGRRPREATATTGTPPGRAVAVNVPDPGINIFTQHSVLFLNALNDFCKPDLVFQRASAGAQPATRGRFIR</sequence>
<keyword evidence="3" id="KW-1185">Reference proteome</keyword>
<protein>
    <submittedName>
        <fullName evidence="2">Uncharacterized protein</fullName>
    </submittedName>
</protein>
<proteinExistence type="predicted"/>
<feature type="region of interest" description="Disordered" evidence="1">
    <location>
        <begin position="1"/>
        <end position="52"/>
    </location>
</feature>
<evidence type="ECO:0000313" key="2">
    <source>
        <dbReference type="EMBL" id="KAJ8395438.1"/>
    </source>
</evidence>
<evidence type="ECO:0000256" key="1">
    <source>
        <dbReference type="SAM" id="MobiDB-lite"/>
    </source>
</evidence>
<dbReference type="EMBL" id="JAINUG010000116">
    <property type="protein sequence ID" value="KAJ8395438.1"/>
    <property type="molecule type" value="Genomic_DNA"/>
</dbReference>